<evidence type="ECO:0000313" key="1">
    <source>
        <dbReference type="EMBL" id="RYO87388.1"/>
    </source>
</evidence>
<dbReference type="OrthoDB" id="4737152at2759"/>
<dbReference type="Proteomes" id="UP000293360">
    <property type="component" value="Unassembled WGS sequence"/>
</dbReference>
<comment type="caution">
    <text evidence="1">The sequence shown here is derived from an EMBL/GenBank/DDBJ whole genome shotgun (WGS) entry which is preliminary data.</text>
</comment>
<keyword evidence="2" id="KW-1185">Reference proteome</keyword>
<name>A0A4Q4SWF6_9PEZI</name>
<proteinExistence type="predicted"/>
<dbReference type="EMBL" id="QJNU01000751">
    <property type="protein sequence ID" value="RYO87388.1"/>
    <property type="molecule type" value="Genomic_DNA"/>
</dbReference>
<sequence length="72" mass="8668">MADYIARFIFLCENFRLRSGKVEWASERFGRPEARVEMYEGILMLFIKKEEDEMTENARPWREAEALKSMED</sequence>
<reference evidence="1 2" key="1">
    <citation type="submission" date="2018-06" db="EMBL/GenBank/DDBJ databases">
        <title>Complete Genomes of Monosporascus.</title>
        <authorList>
            <person name="Robinson A.J."/>
            <person name="Natvig D.O."/>
        </authorList>
    </citation>
    <scope>NUCLEOTIDE SEQUENCE [LARGE SCALE GENOMIC DNA]</scope>
    <source>
        <strain evidence="1 2">CBS 110550</strain>
    </source>
</reference>
<evidence type="ECO:0000313" key="2">
    <source>
        <dbReference type="Proteomes" id="UP000293360"/>
    </source>
</evidence>
<dbReference type="AlphaFoldDB" id="A0A4Q4SWF6"/>
<organism evidence="1 2">
    <name type="scientific">Monosporascus ibericus</name>
    <dbReference type="NCBI Taxonomy" id="155417"/>
    <lineage>
        <taxon>Eukaryota</taxon>
        <taxon>Fungi</taxon>
        <taxon>Dikarya</taxon>
        <taxon>Ascomycota</taxon>
        <taxon>Pezizomycotina</taxon>
        <taxon>Sordariomycetes</taxon>
        <taxon>Xylariomycetidae</taxon>
        <taxon>Xylariales</taxon>
        <taxon>Xylariales incertae sedis</taxon>
        <taxon>Monosporascus</taxon>
    </lineage>
</organism>
<protein>
    <submittedName>
        <fullName evidence="1">Uncharacterized protein</fullName>
    </submittedName>
</protein>
<accession>A0A4Q4SWF6</accession>
<gene>
    <name evidence="1" type="ORF">DL764_008868</name>
</gene>